<dbReference type="PANTHER" id="PTHR42681:SF1">
    <property type="entry name" value="MALONYL-COA-ACYL CARRIER PROTEIN TRANSACYLASE, MITOCHONDRIAL"/>
    <property type="match status" value="1"/>
</dbReference>
<dbReference type="InterPro" id="IPR016035">
    <property type="entry name" value="Acyl_Trfase/lysoPLipase"/>
</dbReference>
<protein>
    <recommendedName>
        <fullName evidence="1">[acyl-carrier-protein] S-malonyltransferase</fullName>
        <ecNumber evidence="1">2.3.1.39</ecNumber>
    </recommendedName>
</protein>
<proteinExistence type="predicted"/>
<evidence type="ECO:0000256" key="1">
    <source>
        <dbReference type="ARBA" id="ARBA00013258"/>
    </source>
</evidence>
<dbReference type="RefSeq" id="WP_263339216.1">
    <property type="nucleotide sequence ID" value="NZ_JAOVQO010000019.1"/>
</dbReference>
<dbReference type="Proteomes" id="UP001209535">
    <property type="component" value="Unassembled WGS sequence"/>
</dbReference>
<evidence type="ECO:0000256" key="3">
    <source>
        <dbReference type="ARBA" id="ARBA00023315"/>
    </source>
</evidence>
<feature type="domain" description="Malonyl-CoA:ACP transacylase (MAT)" evidence="5">
    <location>
        <begin position="7"/>
        <end position="336"/>
    </location>
</feature>
<evidence type="ECO:0000259" key="5">
    <source>
        <dbReference type="SMART" id="SM00827"/>
    </source>
</evidence>
<dbReference type="Gene3D" id="3.40.366.10">
    <property type="entry name" value="Malonyl-Coenzyme A Acyl Carrier Protein, domain 2"/>
    <property type="match status" value="1"/>
</dbReference>
<accession>A0ABT2XDW3</accession>
<keyword evidence="2" id="KW-0808">Transferase</keyword>
<dbReference type="InterPro" id="IPR014043">
    <property type="entry name" value="Acyl_transferase_dom"/>
</dbReference>
<reference evidence="6 7" key="1">
    <citation type="submission" date="2022-10" db="EMBL/GenBank/DDBJ databases">
        <title>Defluviimonas sp. nov., isolated from ocean surface sediments.</title>
        <authorList>
            <person name="He W."/>
            <person name="Wang L."/>
            <person name="Zhang D.-F."/>
        </authorList>
    </citation>
    <scope>NUCLEOTIDE SEQUENCE [LARGE SCALE GENOMIC DNA]</scope>
    <source>
        <strain evidence="6 7">WL0024</strain>
    </source>
</reference>
<evidence type="ECO:0000313" key="6">
    <source>
        <dbReference type="EMBL" id="MCU9849895.1"/>
    </source>
</evidence>
<evidence type="ECO:0000313" key="7">
    <source>
        <dbReference type="Proteomes" id="UP001209535"/>
    </source>
</evidence>
<dbReference type="InterPro" id="IPR001227">
    <property type="entry name" value="Ac_transferase_dom_sf"/>
</dbReference>
<dbReference type="SMART" id="SM00827">
    <property type="entry name" value="PKS_AT"/>
    <property type="match status" value="1"/>
</dbReference>
<dbReference type="EC" id="2.3.1.39" evidence="1"/>
<evidence type="ECO:0000256" key="4">
    <source>
        <dbReference type="ARBA" id="ARBA00048462"/>
    </source>
</evidence>
<dbReference type="InterPro" id="IPR050858">
    <property type="entry name" value="Mal-CoA-ACP_Trans/PKS_FabD"/>
</dbReference>
<sequence>MKTAVVICPGRGTYTKTELGYLKRHFGDRALLGAFDATRAALGQETLSALDGAASYSVAKHTRGDNASALIYAATLGDFRAIDGDEVEVVAVTGNSMGWYSALACGGALTAEAGFEVVNTMGTLMQEALIGGQLIYPFVGEDWRPDPARKAELMALIAEIAARADHVLTLSIDLGGMLVIAGNEAELAAFEAAVPPVQGRFPMRLANHAAFHSSLQAPVAERGRSRLSPALFSQPKLPMIDGRGAIWWPGATDTHALWDYTLGHQVTETYDFTHAIRIAAREFAPDLFLVTGPGTTLGGAVAQSLILADWRSMGSKTEFQTRQQAEPLLISMGMDDQRATVTKGEPR</sequence>
<dbReference type="Gene3D" id="3.30.70.250">
    <property type="entry name" value="Malonyl-CoA ACP transacylase, ACP-binding"/>
    <property type="match status" value="1"/>
</dbReference>
<evidence type="ECO:0000256" key="2">
    <source>
        <dbReference type="ARBA" id="ARBA00022679"/>
    </source>
</evidence>
<organism evidence="6 7">
    <name type="scientific">Albidovulum salinarum</name>
    <dbReference type="NCBI Taxonomy" id="2984153"/>
    <lineage>
        <taxon>Bacteria</taxon>
        <taxon>Pseudomonadati</taxon>
        <taxon>Pseudomonadota</taxon>
        <taxon>Alphaproteobacteria</taxon>
        <taxon>Rhodobacterales</taxon>
        <taxon>Paracoccaceae</taxon>
        <taxon>Albidovulum</taxon>
    </lineage>
</organism>
<dbReference type="EMBL" id="JAOVQO010000019">
    <property type="protein sequence ID" value="MCU9849895.1"/>
    <property type="molecule type" value="Genomic_DNA"/>
</dbReference>
<comment type="catalytic activity">
    <reaction evidence="4">
        <text>holo-[ACP] + malonyl-CoA = malonyl-[ACP] + CoA</text>
        <dbReference type="Rhea" id="RHEA:41792"/>
        <dbReference type="Rhea" id="RHEA-COMP:9623"/>
        <dbReference type="Rhea" id="RHEA-COMP:9685"/>
        <dbReference type="ChEBI" id="CHEBI:57287"/>
        <dbReference type="ChEBI" id="CHEBI:57384"/>
        <dbReference type="ChEBI" id="CHEBI:64479"/>
        <dbReference type="ChEBI" id="CHEBI:78449"/>
        <dbReference type="EC" id="2.3.1.39"/>
    </reaction>
</comment>
<dbReference type="SUPFAM" id="SSF52151">
    <property type="entry name" value="FabD/lysophospholipase-like"/>
    <property type="match status" value="1"/>
</dbReference>
<keyword evidence="7" id="KW-1185">Reference proteome</keyword>
<dbReference type="PANTHER" id="PTHR42681">
    <property type="entry name" value="MALONYL-COA-ACYL CARRIER PROTEIN TRANSACYLASE, MITOCHONDRIAL"/>
    <property type="match status" value="1"/>
</dbReference>
<keyword evidence="3" id="KW-0012">Acyltransferase</keyword>
<gene>
    <name evidence="6" type="ORF">OEZ60_18000</name>
</gene>
<name>A0ABT2XDW3_9RHOB</name>
<comment type="caution">
    <text evidence="6">The sequence shown here is derived from an EMBL/GenBank/DDBJ whole genome shotgun (WGS) entry which is preliminary data.</text>
</comment>